<evidence type="ECO:0000256" key="2">
    <source>
        <dbReference type="ARBA" id="ARBA00008974"/>
    </source>
</evidence>
<protein>
    <submittedName>
        <fullName evidence="7">Uncharacterized protein</fullName>
    </submittedName>
</protein>
<dbReference type="Pfam" id="PF02133">
    <property type="entry name" value="Transp_cyt_pur"/>
    <property type="match status" value="1"/>
</dbReference>
<dbReference type="Gene3D" id="1.10.4160.10">
    <property type="entry name" value="Hydantoin permease"/>
    <property type="match status" value="1"/>
</dbReference>
<comment type="subcellular location">
    <subcellularLocation>
        <location evidence="1">Membrane</location>
        <topology evidence="1">Multi-pass membrane protein</topology>
    </subcellularLocation>
</comment>
<evidence type="ECO:0000256" key="3">
    <source>
        <dbReference type="ARBA" id="ARBA00022692"/>
    </source>
</evidence>
<feature type="transmembrane region" description="Helical" evidence="6">
    <location>
        <begin position="199"/>
        <end position="221"/>
    </location>
</feature>
<reference evidence="7 8" key="1">
    <citation type="journal article" date="2018" name="IMA Fungus">
        <title>IMA Genome-F 9: Draft genome sequence of Annulohypoxylon stygium, Aspergillus mulundensis, Berkeleyomyces basicola (syn. Thielaviopsis basicola), Ceratocystis smalleyi, two Cercospora beticola strains, Coleophoma cylindrospora, Fusarium fracticaudum, Phialophora cf. hyalina, and Morchella septimelata.</title>
        <authorList>
            <person name="Wingfield B.D."/>
            <person name="Bills G.F."/>
            <person name="Dong Y."/>
            <person name="Huang W."/>
            <person name="Nel W.J."/>
            <person name="Swalarsk-Parry B.S."/>
            <person name="Vaghefi N."/>
            <person name="Wilken P.M."/>
            <person name="An Z."/>
            <person name="de Beer Z.W."/>
            <person name="De Vos L."/>
            <person name="Chen L."/>
            <person name="Duong T.A."/>
            <person name="Gao Y."/>
            <person name="Hammerbacher A."/>
            <person name="Kikkert J.R."/>
            <person name="Li Y."/>
            <person name="Li H."/>
            <person name="Li K."/>
            <person name="Li Q."/>
            <person name="Liu X."/>
            <person name="Ma X."/>
            <person name="Naidoo K."/>
            <person name="Pethybridge S.J."/>
            <person name="Sun J."/>
            <person name="Steenkamp E.T."/>
            <person name="van der Nest M.A."/>
            <person name="van Wyk S."/>
            <person name="Wingfield M.J."/>
            <person name="Xiong C."/>
            <person name="Yue Q."/>
            <person name="Zhang X."/>
        </authorList>
    </citation>
    <scope>NUCLEOTIDE SEQUENCE [LARGE SCALE GENOMIC DNA]</scope>
    <source>
        <strain evidence="7 8">BP6252</strain>
    </source>
</reference>
<keyword evidence="5 6" id="KW-0472">Membrane</keyword>
<organism evidence="7 8">
    <name type="scientific">Coleophoma cylindrospora</name>
    <dbReference type="NCBI Taxonomy" id="1849047"/>
    <lineage>
        <taxon>Eukaryota</taxon>
        <taxon>Fungi</taxon>
        <taxon>Dikarya</taxon>
        <taxon>Ascomycota</taxon>
        <taxon>Pezizomycotina</taxon>
        <taxon>Leotiomycetes</taxon>
        <taxon>Helotiales</taxon>
        <taxon>Dermateaceae</taxon>
        <taxon>Coleophoma</taxon>
    </lineage>
</organism>
<feature type="transmembrane region" description="Helical" evidence="6">
    <location>
        <begin position="121"/>
        <end position="154"/>
    </location>
</feature>
<evidence type="ECO:0000256" key="6">
    <source>
        <dbReference type="SAM" id="Phobius"/>
    </source>
</evidence>
<evidence type="ECO:0000256" key="4">
    <source>
        <dbReference type="ARBA" id="ARBA00022989"/>
    </source>
</evidence>
<name>A0A3D8RL45_9HELO</name>
<evidence type="ECO:0000256" key="5">
    <source>
        <dbReference type="ARBA" id="ARBA00023136"/>
    </source>
</evidence>
<feature type="transmembrane region" description="Helical" evidence="6">
    <location>
        <begin position="277"/>
        <end position="302"/>
    </location>
</feature>
<dbReference type="AlphaFoldDB" id="A0A3D8RL45"/>
<evidence type="ECO:0000313" key="7">
    <source>
        <dbReference type="EMBL" id="RDW74812.1"/>
    </source>
</evidence>
<dbReference type="PANTHER" id="PTHR30618">
    <property type="entry name" value="NCS1 FAMILY PURINE/PYRIMIDINE TRANSPORTER"/>
    <property type="match status" value="1"/>
</dbReference>
<comment type="caution">
    <text evidence="7">The sequence shown here is derived from an EMBL/GenBank/DDBJ whole genome shotgun (WGS) entry which is preliminary data.</text>
</comment>
<feature type="transmembrane region" description="Helical" evidence="6">
    <location>
        <begin position="367"/>
        <end position="386"/>
    </location>
</feature>
<evidence type="ECO:0000313" key="8">
    <source>
        <dbReference type="Proteomes" id="UP000256645"/>
    </source>
</evidence>
<dbReference type="InterPro" id="IPR001248">
    <property type="entry name" value="Pur-cyt_permease"/>
</dbReference>
<accession>A0A3D8RL45</accession>
<feature type="transmembrane region" description="Helical" evidence="6">
    <location>
        <begin position="45"/>
        <end position="71"/>
    </location>
</feature>
<dbReference type="Proteomes" id="UP000256645">
    <property type="component" value="Unassembled WGS sequence"/>
</dbReference>
<dbReference type="GO" id="GO:0015205">
    <property type="term" value="F:nucleobase transmembrane transporter activity"/>
    <property type="evidence" value="ECO:0007669"/>
    <property type="project" value="TreeGrafter"/>
</dbReference>
<keyword evidence="4 6" id="KW-1133">Transmembrane helix</keyword>
<dbReference type="PANTHER" id="PTHR30618:SF15">
    <property type="entry name" value="NICOTINAMIDE RIBOSIDE TRANSPORTER 1-RELATED"/>
    <property type="match status" value="1"/>
</dbReference>
<keyword evidence="3 6" id="KW-0812">Transmembrane</keyword>
<feature type="transmembrane region" description="Helical" evidence="6">
    <location>
        <begin position="175"/>
        <end position="193"/>
    </location>
</feature>
<feature type="transmembrane region" description="Helical" evidence="6">
    <location>
        <begin position="476"/>
        <end position="498"/>
    </location>
</feature>
<evidence type="ECO:0000256" key="1">
    <source>
        <dbReference type="ARBA" id="ARBA00004141"/>
    </source>
</evidence>
<gene>
    <name evidence="7" type="ORF">BP6252_05954</name>
</gene>
<dbReference type="InterPro" id="IPR045225">
    <property type="entry name" value="Uracil/uridine/allantoin_perm"/>
</dbReference>
<feature type="transmembrane region" description="Helical" evidence="6">
    <location>
        <begin position="444"/>
        <end position="464"/>
    </location>
</feature>
<feature type="transmembrane region" description="Helical" evidence="6">
    <location>
        <begin position="392"/>
        <end position="414"/>
    </location>
</feature>
<keyword evidence="8" id="KW-1185">Reference proteome</keyword>
<feature type="transmembrane region" description="Helical" evidence="6">
    <location>
        <begin position="78"/>
        <end position="97"/>
    </location>
</feature>
<proteinExistence type="inferred from homology"/>
<dbReference type="OrthoDB" id="2018619at2759"/>
<comment type="similarity">
    <text evidence="2">Belongs to the purine-cytosine permease (2.A.39) family.</text>
</comment>
<dbReference type="GO" id="GO:0005886">
    <property type="term" value="C:plasma membrane"/>
    <property type="evidence" value="ECO:0007669"/>
    <property type="project" value="TreeGrafter"/>
</dbReference>
<sequence>MGKTRDMFKWAEVKERSDIDTWKGTTKYGNHDLYPIVPSEKKFGYLAYFAFWVNSGTAITTFTLGSSYIALGLNAGETIAACFVGAVISSTIGYFGARPGQEYGIGYTVLNRMAFGMRGTYIPIFIIFIGVMVFAGIQAYYGAQALTLMLGAIFPSFKFMKNTLPAAAAITTKDLIGFVLYLIVYIPILGYIRPHQLRLGLYPAFIFTVATFVGILIWALVSNGGAGNLISSSVEISTAQKAYRFVQCVSSISGNWGGVGDRYSDWTRFEKKRGVSIPGLIGLPIVVTVCAVIGVLTTTATAEMYGVVQWNPILLLEYAQTVSYTPACRAATFFAGFGMFFDQIFLNLTQNSIPAGMDVAGAFPRYFTARRASLVLVVITAVIQPWRFLSQAAIFVTILSSITIYFAAGTTIVLSDYWIIRKRLLKVPDLYTGSDGIYWYTNGFNLRCIAALFIGCAPCLPGFVMSCIDSTADNAAVRIFQICWFVSAPLAFISYFTFNYFWPPKGLGIQEFIQMDEGSMEVIEGIESVGQVEDEKIPVEKAKAMEDSSV</sequence>
<dbReference type="EMBL" id="PDLM01000006">
    <property type="protein sequence ID" value="RDW74812.1"/>
    <property type="molecule type" value="Genomic_DNA"/>
</dbReference>